<evidence type="ECO:0000313" key="5">
    <source>
        <dbReference type="Proteomes" id="UP001141806"/>
    </source>
</evidence>
<dbReference type="PANTHER" id="PTHR13068">
    <property type="entry name" value="CGI-12 PROTEIN-RELATED"/>
    <property type="match status" value="1"/>
</dbReference>
<keyword evidence="5" id="KW-1185">Reference proteome</keyword>
<dbReference type="FunFam" id="1.25.70.10:FF:000001">
    <property type="entry name" value="Mitochondrial transcription termination factor-like"/>
    <property type="match status" value="1"/>
</dbReference>
<dbReference type="Proteomes" id="UP001141806">
    <property type="component" value="Unassembled WGS sequence"/>
</dbReference>
<keyword evidence="2" id="KW-0804">Transcription</keyword>
<dbReference type="AlphaFoldDB" id="A0A9Q0QT42"/>
<dbReference type="InterPro" id="IPR038538">
    <property type="entry name" value="MTERF_sf"/>
</dbReference>
<dbReference type="Pfam" id="PF02536">
    <property type="entry name" value="mTERF"/>
    <property type="match status" value="2"/>
</dbReference>
<name>A0A9Q0QT42_9MAGN</name>
<gene>
    <name evidence="4" type="ORF">NE237_003853</name>
</gene>
<dbReference type="GO" id="GO:0006353">
    <property type="term" value="P:DNA-templated transcription termination"/>
    <property type="evidence" value="ECO:0007669"/>
    <property type="project" value="UniProtKB-KW"/>
</dbReference>
<reference evidence="4" key="1">
    <citation type="journal article" date="2023" name="Plant J.">
        <title>The genome of the king protea, Protea cynaroides.</title>
        <authorList>
            <person name="Chang J."/>
            <person name="Duong T.A."/>
            <person name="Schoeman C."/>
            <person name="Ma X."/>
            <person name="Roodt D."/>
            <person name="Barker N."/>
            <person name="Li Z."/>
            <person name="Van de Peer Y."/>
            <person name="Mizrachi E."/>
        </authorList>
    </citation>
    <scope>NUCLEOTIDE SEQUENCE</scope>
    <source>
        <tissue evidence="4">Young leaves</tissue>
    </source>
</reference>
<dbReference type="InterPro" id="IPR003690">
    <property type="entry name" value="MTERF"/>
</dbReference>
<evidence type="ECO:0000256" key="2">
    <source>
        <dbReference type="ARBA" id="ARBA00022472"/>
    </source>
</evidence>
<protein>
    <submittedName>
        <fullName evidence="4">Uncharacterized protein</fullName>
    </submittedName>
</protein>
<dbReference type="EMBL" id="JAMYWD010000005">
    <property type="protein sequence ID" value="KAJ4970754.1"/>
    <property type="molecule type" value="Genomic_DNA"/>
</dbReference>
<evidence type="ECO:0000256" key="1">
    <source>
        <dbReference type="ARBA" id="ARBA00007692"/>
    </source>
</evidence>
<comment type="caution">
    <text evidence="4">The sequence shown here is derived from an EMBL/GenBank/DDBJ whole genome shotgun (WGS) entry which is preliminary data.</text>
</comment>
<organism evidence="4 5">
    <name type="scientific">Protea cynaroides</name>
    <dbReference type="NCBI Taxonomy" id="273540"/>
    <lineage>
        <taxon>Eukaryota</taxon>
        <taxon>Viridiplantae</taxon>
        <taxon>Streptophyta</taxon>
        <taxon>Embryophyta</taxon>
        <taxon>Tracheophyta</taxon>
        <taxon>Spermatophyta</taxon>
        <taxon>Magnoliopsida</taxon>
        <taxon>Proteales</taxon>
        <taxon>Proteaceae</taxon>
        <taxon>Protea</taxon>
    </lineage>
</organism>
<keyword evidence="2" id="KW-0806">Transcription termination</keyword>
<comment type="similarity">
    <text evidence="1">Belongs to the mTERF family.</text>
</comment>
<sequence length="391" mass="44747">MVICPRMISFSVIKPLHLIRGDARTHLRFLEIPFLKSFSNISESGIQPSQAIDYLINKCGLSPENAVSVAKKIHLRFHNTEKPDSVLKFFESIGFSRTHITKLISLKPLFLFSSVDKTLKPKLKPLQDLGLSCSELAGVISSNPGILTRSLRTQILPCLAVITSYVGTGENVLRTLKRSGWLLSANPAERMLPNIDFLRNQNVPDSRIAYMMANQPGNLVTKPDQMKEIVETLKELGFKPESRLFTVGIHIMLSMSKSTWEAKIKLLKDLGWSEEQIFAAFRKYPVYMSCSEKKMRLGMDFYANALNWDALIVSKHPKLLMFSFKERIIPRFEVWKMLLSKGLVLKEPGTLVTAWSITEEDFLEKYVKKYKDEIPDLVKVYKLRNWDDKLM</sequence>
<dbReference type="GO" id="GO:0003676">
    <property type="term" value="F:nucleic acid binding"/>
    <property type="evidence" value="ECO:0007669"/>
    <property type="project" value="InterPro"/>
</dbReference>
<dbReference type="SMART" id="SM00733">
    <property type="entry name" value="Mterf"/>
    <property type="match status" value="6"/>
</dbReference>
<dbReference type="OrthoDB" id="637682at2759"/>
<keyword evidence="2" id="KW-0805">Transcription regulation</keyword>
<evidence type="ECO:0000256" key="3">
    <source>
        <dbReference type="ARBA" id="ARBA00022946"/>
    </source>
</evidence>
<accession>A0A9Q0QT42</accession>
<keyword evidence="3" id="KW-0809">Transit peptide</keyword>
<dbReference type="Gene3D" id="1.25.70.10">
    <property type="entry name" value="Transcription termination factor 3, mitochondrial"/>
    <property type="match status" value="1"/>
</dbReference>
<proteinExistence type="inferred from homology"/>
<evidence type="ECO:0000313" key="4">
    <source>
        <dbReference type="EMBL" id="KAJ4970754.1"/>
    </source>
</evidence>
<dbReference type="PANTHER" id="PTHR13068:SF236">
    <property type="entry name" value="OS02G0749800 PROTEIN"/>
    <property type="match status" value="1"/>
</dbReference>